<reference evidence="1" key="1">
    <citation type="submission" date="2018-06" db="EMBL/GenBank/DDBJ databases">
        <authorList>
            <person name="Zhirakovskaya E."/>
        </authorList>
    </citation>
    <scope>NUCLEOTIDE SEQUENCE</scope>
</reference>
<dbReference type="AlphaFoldDB" id="A0A3B0UI71"/>
<accession>A0A3B0UI71</accession>
<dbReference type="EMBL" id="UOES01000455">
    <property type="protein sequence ID" value="VAW28780.1"/>
    <property type="molecule type" value="Genomic_DNA"/>
</dbReference>
<gene>
    <name evidence="1" type="ORF">MNBD_BACTEROID06-304</name>
</gene>
<name>A0A3B0UI71_9ZZZZ</name>
<protein>
    <submittedName>
        <fullName evidence="1">Uncharacterized protein</fullName>
    </submittedName>
</protein>
<proteinExistence type="predicted"/>
<sequence>MPSTASELLKKVKESIQLRDIDSEVYKSTFQSPKSFITATILGKQEFVPISLLCKNHSLYQTLLDLFEVFGEPETNKDLNLRLKGFYTEHNLEWPEAYNGTIKYYIKPTPTKLITPFFSASAIEKLSSYAGTRYKASDAFLKNLGNTYAEEIVDKTNAWVDSITLPLGYTIEPERYWQVAGRFKSFTWAKIYKEEFKDQKIFFSVGVDVQNKRLIIKLDGLRSGTHKLSNFEIRDFDYFTQHDELEIVYDLEKIQSLDLEALTFITNRFIDLNKTKYEQAINLIWNNIADSDDFKNLLLKVTTKYSSEKSLSFGNIIDKDIANLIIRYEQFILAHAGKGSLGELVQMATEGSLNLIKSFETDGKPKTILYKTTTGGSNAKLEMSREEIEYLGDNLHTFLYHIIEYNIDNNCGKLIVRKGSPTKYAELKSIKYEVVIN</sequence>
<organism evidence="1">
    <name type="scientific">hydrothermal vent metagenome</name>
    <dbReference type="NCBI Taxonomy" id="652676"/>
    <lineage>
        <taxon>unclassified sequences</taxon>
        <taxon>metagenomes</taxon>
        <taxon>ecological metagenomes</taxon>
    </lineage>
</organism>
<evidence type="ECO:0000313" key="1">
    <source>
        <dbReference type="EMBL" id="VAW28780.1"/>
    </source>
</evidence>